<protein>
    <submittedName>
        <fullName evidence="1">Uncharacterized protein</fullName>
    </submittedName>
</protein>
<reference evidence="1 2" key="1">
    <citation type="submission" date="2019-10" db="EMBL/GenBank/DDBJ databases">
        <authorList>
            <person name="Palmer J.M."/>
        </authorList>
    </citation>
    <scope>NUCLEOTIDE SEQUENCE [LARGE SCALE GENOMIC DNA]</scope>
    <source>
        <strain evidence="1 2">TWF730</strain>
    </source>
</reference>
<name>A0AAV9V3C2_9PEZI</name>
<gene>
    <name evidence="1" type="ORF">TWF730_008779</name>
</gene>
<proteinExistence type="predicted"/>
<dbReference type="Proteomes" id="UP001373714">
    <property type="component" value="Unassembled WGS sequence"/>
</dbReference>
<accession>A0AAV9V3C2</accession>
<sequence>MKFRAVVQCLAVGLSVFPITFVNAFQGYMTIENFEAWVHDNEEAFLIVGEDLRWLIYLANIDRPLSNNPGPDAEVTRSLSRTLQDVTNVFENLQARVNEGGLTTPPERDGSPDMFFERELMNLKSMMDDFKINLRRNVWENRVVDELIEQITPIDATRELVQRLEHNGLDLTDPIAVAMWALDAQDVTDQQISDTVVISYNTNSLKRLRAAFKSVHDGYKAIAEVINRVYTAAIDRYPNPLDRDLVFAIETPLRRFQNLIFSYQGVFSDKISGKKSA</sequence>
<organism evidence="1 2">
    <name type="scientific">Orbilia blumenaviensis</name>
    <dbReference type="NCBI Taxonomy" id="1796055"/>
    <lineage>
        <taxon>Eukaryota</taxon>
        <taxon>Fungi</taxon>
        <taxon>Dikarya</taxon>
        <taxon>Ascomycota</taxon>
        <taxon>Pezizomycotina</taxon>
        <taxon>Orbiliomycetes</taxon>
        <taxon>Orbiliales</taxon>
        <taxon>Orbiliaceae</taxon>
        <taxon>Orbilia</taxon>
    </lineage>
</organism>
<dbReference type="AlphaFoldDB" id="A0AAV9V3C2"/>
<keyword evidence="2" id="KW-1185">Reference proteome</keyword>
<dbReference type="EMBL" id="JAVHNS010000005">
    <property type="protein sequence ID" value="KAK6354371.1"/>
    <property type="molecule type" value="Genomic_DNA"/>
</dbReference>
<evidence type="ECO:0000313" key="2">
    <source>
        <dbReference type="Proteomes" id="UP001373714"/>
    </source>
</evidence>
<evidence type="ECO:0000313" key="1">
    <source>
        <dbReference type="EMBL" id="KAK6354371.1"/>
    </source>
</evidence>
<comment type="caution">
    <text evidence="1">The sequence shown here is derived from an EMBL/GenBank/DDBJ whole genome shotgun (WGS) entry which is preliminary data.</text>
</comment>